<gene>
    <name evidence="17" type="primary">polA</name>
    <name evidence="20" type="ORF">SAMN04487984_0715</name>
</gene>
<dbReference type="InterPro" id="IPR002421">
    <property type="entry name" value="5-3_exonuclease"/>
</dbReference>
<dbReference type="EMBL" id="FWXK01000003">
    <property type="protein sequence ID" value="SMC36066.1"/>
    <property type="molecule type" value="Genomic_DNA"/>
</dbReference>
<dbReference type="FunFam" id="3.40.50.1010:FF:000001">
    <property type="entry name" value="DNA polymerase I"/>
    <property type="match status" value="1"/>
</dbReference>
<organism evidence="20 21">
    <name type="scientific">Aerococcus suis</name>
    <dbReference type="NCBI Taxonomy" id="371602"/>
    <lineage>
        <taxon>Bacteria</taxon>
        <taxon>Bacillati</taxon>
        <taxon>Bacillota</taxon>
        <taxon>Bacilli</taxon>
        <taxon>Lactobacillales</taxon>
        <taxon>Aerococcaceae</taxon>
        <taxon>Aerococcus</taxon>
    </lineage>
</organism>
<keyword evidence="10 17" id="KW-0378">Hydrolase</keyword>
<evidence type="ECO:0000256" key="12">
    <source>
        <dbReference type="ARBA" id="ARBA00022932"/>
    </source>
</evidence>
<dbReference type="InterPro" id="IPR002298">
    <property type="entry name" value="DNA_polymerase_A"/>
</dbReference>
<keyword evidence="14 17" id="KW-0234">DNA repair</keyword>
<dbReference type="InterPro" id="IPR054690">
    <property type="entry name" value="DNA_polI_exonuclease"/>
</dbReference>
<dbReference type="SMART" id="SM00279">
    <property type="entry name" value="HhH2"/>
    <property type="match status" value="1"/>
</dbReference>
<evidence type="ECO:0000256" key="13">
    <source>
        <dbReference type="ARBA" id="ARBA00023125"/>
    </source>
</evidence>
<protein>
    <recommendedName>
        <fullName evidence="4 16">DNA polymerase I</fullName>
        <ecNumber evidence="3 16">2.7.7.7</ecNumber>
    </recommendedName>
</protein>
<dbReference type="Pfam" id="PF00476">
    <property type="entry name" value="DNA_pol_A"/>
    <property type="match status" value="1"/>
</dbReference>
<dbReference type="CDD" id="cd09859">
    <property type="entry name" value="PIN_53EXO"/>
    <property type="match status" value="1"/>
</dbReference>
<evidence type="ECO:0000256" key="10">
    <source>
        <dbReference type="ARBA" id="ARBA00022801"/>
    </source>
</evidence>
<evidence type="ECO:0000256" key="9">
    <source>
        <dbReference type="ARBA" id="ARBA00022763"/>
    </source>
</evidence>
<evidence type="ECO:0000256" key="1">
    <source>
        <dbReference type="ARBA" id="ARBA00007705"/>
    </source>
</evidence>
<dbReference type="InterPro" id="IPR020045">
    <property type="entry name" value="DNA_polI_H3TH"/>
</dbReference>
<dbReference type="InterPro" id="IPR020046">
    <property type="entry name" value="5-3_exonucl_a-hlix_arch_N"/>
</dbReference>
<evidence type="ECO:0000256" key="14">
    <source>
        <dbReference type="ARBA" id="ARBA00023204"/>
    </source>
</evidence>
<dbReference type="SUPFAM" id="SSF88723">
    <property type="entry name" value="PIN domain-like"/>
    <property type="match status" value="1"/>
</dbReference>
<evidence type="ECO:0000256" key="15">
    <source>
        <dbReference type="ARBA" id="ARBA00049244"/>
    </source>
</evidence>
<dbReference type="Gene3D" id="3.30.70.370">
    <property type="match status" value="1"/>
</dbReference>
<dbReference type="InterPro" id="IPR036279">
    <property type="entry name" value="5-3_exonuclease_C_sf"/>
</dbReference>
<dbReference type="GO" id="GO:0006302">
    <property type="term" value="P:double-strand break repair"/>
    <property type="evidence" value="ECO:0007669"/>
    <property type="project" value="TreeGrafter"/>
</dbReference>
<dbReference type="SUPFAM" id="SSF56672">
    <property type="entry name" value="DNA/RNA polymerases"/>
    <property type="match status" value="1"/>
</dbReference>
<dbReference type="SMART" id="SM00475">
    <property type="entry name" value="53EXOc"/>
    <property type="match status" value="1"/>
</dbReference>
<evidence type="ECO:0000259" key="18">
    <source>
        <dbReference type="SMART" id="SM00475"/>
    </source>
</evidence>
<dbReference type="NCBIfam" id="TIGR00593">
    <property type="entry name" value="pola"/>
    <property type="match status" value="1"/>
</dbReference>
<evidence type="ECO:0000256" key="4">
    <source>
        <dbReference type="ARBA" id="ARBA00020311"/>
    </source>
</evidence>
<feature type="domain" description="DNA-directed DNA polymerase family A palm" evidence="19">
    <location>
        <begin position="646"/>
        <end position="853"/>
    </location>
</feature>
<evidence type="ECO:0000256" key="6">
    <source>
        <dbReference type="ARBA" id="ARBA00022695"/>
    </source>
</evidence>
<dbReference type="FunFam" id="1.10.150.20:FF:000002">
    <property type="entry name" value="DNA polymerase I"/>
    <property type="match status" value="1"/>
</dbReference>
<evidence type="ECO:0000256" key="7">
    <source>
        <dbReference type="ARBA" id="ARBA00022705"/>
    </source>
</evidence>
<dbReference type="Gene3D" id="3.30.420.10">
    <property type="entry name" value="Ribonuclease H-like superfamily/Ribonuclease H"/>
    <property type="match status" value="1"/>
</dbReference>
<evidence type="ECO:0000313" key="21">
    <source>
        <dbReference type="Proteomes" id="UP000243884"/>
    </source>
</evidence>
<dbReference type="InterPro" id="IPR012337">
    <property type="entry name" value="RNaseH-like_sf"/>
</dbReference>
<dbReference type="Pfam" id="PF01367">
    <property type="entry name" value="5_3_exonuc"/>
    <property type="match status" value="1"/>
</dbReference>
<comment type="function">
    <text evidence="17">In addition to polymerase activity, this DNA polymerase exhibits 5'-3' exonuclease activity.</text>
</comment>
<accession>A0A1W1YIX1</accession>
<proteinExistence type="inferred from homology"/>
<dbReference type="CDD" id="cd09898">
    <property type="entry name" value="H3TH_53EXO"/>
    <property type="match status" value="1"/>
</dbReference>
<keyword evidence="8" id="KW-0540">Nuclease</keyword>
<feature type="domain" description="5'-3' exonuclease" evidence="18">
    <location>
        <begin position="6"/>
        <end position="268"/>
    </location>
</feature>
<dbReference type="InterPro" id="IPR043502">
    <property type="entry name" value="DNA/RNA_pol_sf"/>
</dbReference>
<comment type="subunit">
    <text evidence="2 17">Single-chain monomer with multiple functions.</text>
</comment>
<dbReference type="InterPro" id="IPR029060">
    <property type="entry name" value="PIN-like_dom_sf"/>
</dbReference>
<comment type="similarity">
    <text evidence="1 17">Belongs to the DNA polymerase type-A family.</text>
</comment>
<keyword evidence="11 17" id="KW-0269">Exonuclease</keyword>
<comment type="catalytic activity">
    <reaction evidence="15 17">
        <text>DNA(n) + a 2'-deoxyribonucleoside 5'-triphosphate = DNA(n+1) + diphosphate</text>
        <dbReference type="Rhea" id="RHEA:22508"/>
        <dbReference type="Rhea" id="RHEA-COMP:17339"/>
        <dbReference type="Rhea" id="RHEA-COMP:17340"/>
        <dbReference type="ChEBI" id="CHEBI:33019"/>
        <dbReference type="ChEBI" id="CHEBI:61560"/>
        <dbReference type="ChEBI" id="CHEBI:173112"/>
        <dbReference type="EC" id="2.7.7.7"/>
    </reaction>
</comment>
<dbReference type="SUPFAM" id="SSF47807">
    <property type="entry name" value="5' to 3' exonuclease, C-terminal subdomain"/>
    <property type="match status" value="1"/>
</dbReference>
<dbReference type="CDD" id="cd08637">
    <property type="entry name" value="DNA_pol_A_pol_I_C"/>
    <property type="match status" value="1"/>
</dbReference>
<dbReference type="FunFam" id="1.10.150.20:FF:000003">
    <property type="entry name" value="DNA polymerase I"/>
    <property type="match status" value="1"/>
</dbReference>
<dbReference type="NCBIfam" id="NF004397">
    <property type="entry name" value="PRK05755.1"/>
    <property type="match status" value="1"/>
</dbReference>
<evidence type="ECO:0000259" key="19">
    <source>
        <dbReference type="SMART" id="SM00482"/>
    </source>
</evidence>
<dbReference type="FunFam" id="1.20.1060.10:FF:000001">
    <property type="entry name" value="DNA polymerase I"/>
    <property type="match status" value="1"/>
</dbReference>
<keyword evidence="12 17" id="KW-0239">DNA-directed DNA polymerase</keyword>
<dbReference type="InterPro" id="IPR019760">
    <property type="entry name" value="DNA-dir_DNA_pol_A_CS"/>
</dbReference>
<keyword evidence="9 17" id="KW-0227">DNA damage</keyword>
<evidence type="ECO:0000313" key="20">
    <source>
        <dbReference type="EMBL" id="SMC36066.1"/>
    </source>
</evidence>
<dbReference type="CDD" id="cd06140">
    <property type="entry name" value="DNA_polA_I_Bacillus_like_exo"/>
    <property type="match status" value="1"/>
</dbReference>
<dbReference type="GO" id="GO:0003887">
    <property type="term" value="F:DNA-directed DNA polymerase activity"/>
    <property type="evidence" value="ECO:0007669"/>
    <property type="project" value="UniProtKB-UniRule"/>
</dbReference>
<dbReference type="GO" id="GO:0003677">
    <property type="term" value="F:DNA binding"/>
    <property type="evidence" value="ECO:0007669"/>
    <property type="project" value="UniProtKB-UniRule"/>
</dbReference>
<keyword evidence="6 17" id="KW-0548">Nucleotidyltransferase</keyword>
<dbReference type="Pfam" id="PF02739">
    <property type="entry name" value="5_3_exonuc_N"/>
    <property type="match status" value="1"/>
</dbReference>
<sequence length="888" mass="101274">MTTKQKKLVLFDGSSLAFRAFFAIQNLESFVNKNGLHTNALYAFHAMMTSVLDKENPTHALVAWDAGKTTFRTEMYDEYKGGRQSTPSEFKEQMPFFNVLLDGFGISHYGLVNYEADDIIGTLAMKAANDGFEVVIISGDRDLIQLARPNVRVDITKRGVSQLESYTPEVIREKYELTTEQIIDMKGLMGDSSDNYPGVTKVGEKTAIKLLKEYESMEGVYENIDQMKPSKRKEHLINDKDQAFLSKKLARIALDAPVDLSLDDIIVKETDVEALMSFYKDMNFNRFMSDLVSDTDITDLPEPEQLTVDYTVIHTTDDLEESMFAEDNQGLYVEMLIPNYHEGTPVIVAWGTAEHVYVGYPDVLFQSDLFVQWLKNSEKEKVVFDAKRTKVMLARQHLTFSGVRDDVLIGSYLLNAKDHSKDLAEVAREFDIDELPFDETIYGKGAKRGIPEDKQRMEEHVARKITVILRLQAMEKAQLEKNEMMNLYENLELPLALVLAKCEMQGITVEREQLQAMEKEFAIKLQEIENDVYQIAGHAFNLNSPKQLGKVLFEELELPVIKKTKTGYSTAQSVLEKLQGKSPIIDYILDYRQLSKLQSTYVAGLQDFIHEDGKIHTRFQQTLTATGRLSSADPNLQNIPIRSEEGRKIRKAFVPEHKGWKIFSSDYSQIELRVLAHISGDKHMQEVFRAGDDIHASTAMKVYNVSRDEVTSNMRRSAKAVNFGIVYGISDYGLSQNLNISRKEAQVFIDAYFENFPQIKSYMDDIVQSAKEKGYAETLFKRRRYLPDLKAKNYNVRSFAERNAMNTPIQGTAADIIKFAMLEMDQALQRENLEANMLLQVHDELIFEAPESEIPKLEKLVPEVMEHAVELAIPLTVESSYGDNWYEA</sequence>
<dbReference type="InterPro" id="IPR018320">
    <property type="entry name" value="DNA_polymerase_1"/>
</dbReference>
<evidence type="ECO:0000256" key="2">
    <source>
        <dbReference type="ARBA" id="ARBA00011541"/>
    </source>
</evidence>
<evidence type="ECO:0000256" key="3">
    <source>
        <dbReference type="ARBA" id="ARBA00012417"/>
    </source>
</evidence>
<dbReference type="Pfam" id="PF22619">
    <property type="entry name" value="DNA_polI_exo1"/>
    <property type="match status" value="1"/>
</dbReference>
<dbReference type="InterPro" id="IPR001098">
    <property type="entry name" value="DNA-dir_DNA_pol_A_palm_dom"/>
</dbReference>
<dbReference type="RefSeq" id="WP_234983518.1">
    <property type="nucleotide sequence ID" value="NZ_FWXK01000003.1"/>
</dbReference>
<reference evidence="21" key="1">
    <citation type="submission" date="2017-04" db="EMBL/GenBank/DDBJ databases">
        <authorList>
            <person name="Varghese N."/>
            <person name="Submissions S."/>
        </authorList>
    </citation>
    <scope>NUCLEOTIDE SEQUENCE [LARGE SCALE GENOMIC DNA]</scope>
    <source>
        <strain evidence="21">DSM 21500</strain>
    </source>
</reference>
<dbReference type="STRING" id="371602.SAMN04487984_0715"/>
<dbReference type="Proteomes" id="UP000243884">
    <property type="component" value="Unassembled WGS sequence"/>
</dbReference>
<dbReference type="PROSITE" id="PS00447">
    <property type="entry name" value="DNA_POLYMERASE_A"/>
    <property type="match status" value="1"/>
</dbReference>
<evidence type="ECO:0000256" key="5">
    <source>
        <dbReference type="ARBA" id="ARBA00022679"/>
    </source>
</evidence>
<evidence type="ECO:0000256" key="16">
    <source>
        <dbReference type="NCBIfam" id="TIGR00593"/>
    </source>
</evidence>
<dbReference type="SMART" id="SM00482">
    <property type="entry name" value="POLAc"/>
    <property type="match status" value="1"/>
</dbReference>
<dbReference type="GO" id="GO:0006261">
    <property type="term" value="P:DNA-templated DNA replication"/>
    <property type="evidence" value="ECO:0007669"/>
    <property type="project" value="UniProtKB-UniRule"/>
</dbReference>
<dbReference type="PANTHER" id="PTHR10133">
    <property type="entry name" value="DNA POLYMERASE I"/>
    <property type="match status" value="1"/>
</dbReference>
<evidence type="ECO:0000256" key="8">
    <source>
        <dbReference type="ARBA" id="ARBA00022722"/>
    </source>
</evidence>
<dbReference type="SUPFAM" id="SSF53098">
    <property type="entry name" value="Ribonuclease H-like"/>
    <property type="match status" value="1"/>
</dbReference>
<dbReference type="GO" id="GO:0008409">
    <property type="term" value="F:5'-3' exonuclease activity"/>
    <property type="evidence" value="ECO:0007669"/>
    <property type="project" value="UniProtKB-UniRule"/>
</dbReference>
<keyword evidence="21" id="KW-1185">Reference proteome</keyword>
<dbReference type="EC" id="2.7.7.7" evidence="3 16"/>
<dbReference type="InterPro" id="IPR036397">
    <property type="entry name" value="RNaseH_sf"/>
</dbReference>
<dbReference type="AlphaFoldDB" id="A0A1W1YIX1"/>
<evidence type="ECO:0000256" key="17">
    <source>
        <dbReference type="RuleBase" id="RU004460"/>
    </source>
</evidence>
<keyword evidence="5 17" id="KW-0808">Transferase</keyword>
<dbReference type="InterPro" id="IPR008918">
    <property type="entry name" value="HhH2"/>
</dbReference>
<dbReference type="Gene3D" id="1.10.150.20">
    <property type="entry name" value="5' to 3' exonuclease, C-terminal subdomain"/>
    <property type="match status" value="2"/>
</dbReference>
<name>A0A1W1YIX1_9LACT</name>
<keyword evidence="13 17" id="KW-0238">DNA-binding</keyword>
<dbReference type="PRINTS" id="PR00868">
    <property type="entry name" value="DNAPOLI"/>
</dbReference>
<dbReference type="PANTHER" id="PTHR10133:SF27">
    <property type="entry name" value="DNA POLYMERASE NU"/>
    <property type="match status" value="1"/>
</dbReference>
<dbReference type="Gene3D" id="3.40.50.1010">
    <property type="entry name" value="5'-nuclease"/>
    <property type="match status" value="1"/>
</dbReference>
<keyword evidence="7 17" id="KW-0235">DNA replication</keyword>
<dbReference type="Gene3D" id="1.20.1060.10">
    <property type="entry name" value="Taq DNA Polymerase, Chain T, domain 4"/>
    <property type="match status" value="1"/>
</dbReference>
<evidence type="ECO:0000256" key="11">
    <source>
        <dbReference type="ARBA" id="ARBA00022839"/>
    </source>
</evidence>